<proteinExistence type="predicted"/>
<name>A0A6M4H970_9PROT</name>
<evidence type="ECO:0000313" key="2">
    <source>
        <dbReference type="Proteomes" id="UP000503096"/>
    </source>
</evidence>
<sequence>MPTRLQRRFARAGDLGLSLGEFRRLAALDTPQKIQKFLNAIPINFEIGGETLLSVREVLQQNRAHCIEGAYVAAAALWVHGEPPYVMHLDCEISDFPHVITLFKRGGCWGALSKTNGAYLRYRDPVYRTLRELAISYFHEYFNKRGKKTLRSYSGAFDLRRIDPHLWVTNGSQCVEAHDRLRDLRHYDLISRRQEKLVVRRDAFEMSASKMLQWPPPPKGGRR</sequence>
<gene>
    <name evidence="1" type="ORF">DSM104440_02571</name>
</gene>
<keyword evidence="2" id="KW-1185">Reference proteome</keyword>
<evidence type="ECO:0000313" key="1">
    <source>
        <dbReference type="EMBL" id="QJR15745.1"/>
    </source>
</evidence>
<accession>A0A6M4H970</accession>
<protein>
    <recommendedName>
        <fullName evidence="3">Transglutaminase-like domain-containing protein</fullName>
    </recommendedName>
</protein>
<evidence type="ECO:0008006" key="3">
    <source>
        <dbReference type="Google" id="ProtNLM"/>
    </source>
</evidence>
<dbReference type="RefSeq" id="WP_171163300.1">
    <property type="nucleotide sequence ID" value="NZ_CP053073.1"/>
</dbReference>
<dbReference type="AlphaFoldDB" id="A0A6M4H970"/>
<dbReference type="InParanoid" id="A0A6M4H970"/>
<dbReference type="KEGG" id="upl:DSM104440_02571"/>
<dbReference type="Proteomes" id="UP000503096">
    <property type="component" value="Chromosome"/>
</dbReference>
<organism evidence="1 2">
    <name type="scientific">Usitatibacter palustris</name>
    <dbReference type="NCBI Taxonomy" id="2732487"/>
    <lineage>
        <taxon>Bacteria</taxon>
        <taxon>Pseudomonadati</taxon>
        <taxon>Pseudomonadota</taxon>
        <taxon>Betaproteobacteria</taxon>
        <taxon>Nitrosomonadales</taxon>
        <taxon>Usitatibacteraceae</taxon>
        <taxon>Usitatibacter</taxon>
    </lineage>
</organism>
<reference evidence="1 2" key="1">
    <citation type="submission" date="2020-04" db="EMBL/GenBank/DDBJ databases">
        <title>Usitatibacter rugosus gen. nov., sp. nov. and Usitatibacter palustris sp. nov., novel members of Usitatibacteraceae fam. nov. within the order Nitrosomonadales isolated from soil.</title>
        <authorList>
            <person name="Huber K.J."/>
            <person name="Neumann-Schaal M."/>
            <person name="Geppert A."/>
            <person name="Luckner M."/>
            <person name="Wanner G."/>
            <person name="Overmann J."/>
        </authorList>
    </citation>
    <scope>NUCLEOTIDE SEQUENCE [LARGE SCALE GENOMIC DNA]</scope>
    <source>
        <strain evidence="1 2">Swamp67</strain>
    </source>
</reference>
<dbReference type="EMBL" id="CP053073">
    <property type="protein sequence ID" value="QJR15745.1"/>
    <property type="molecule type" value="Genomic_DNA"/>
</dbReference>